<keyword evidence="2" id="KW-0238">DNA-binding</keyword>
<keyword evidence="3" id="KW-0804">Transcription</keyword>
<protein>
    <submittedName>
        <fullName evidence="8">Myb-related protein B</fullName>
    </submittedName>
</protein>
<evidence type="ECO:0000256" key="1">
    <source>
        <dbReference type="ARBA" id="ARBA00023015"/>
    </source>
</evidence>
<dbReference type="GO" id="GO:0042796">
    <property type="term" value="P:snRNA transcription by RNA polymerase III"/>
    <property type="evidence" value="ECO:0007669"/>
    <property type="project" value="TreeGrafter"/>
</dbReference>
<evidence type="ECO:0000256" key="5">
    <source>
        <dbReference type="SAM" id="MobiDB-lite"/>
    </source>
</evidence>
<evidence type="ECO:0000256" key="2">
    <source>
        <dbReference type="ARBA" id="ARBA00023125"/>
    </source>
</evidence>
<evidence type="ECO:0000256" key="3">
    <source>
        <dbReference type="ARBA" id="ARBA00023163"/>
    </source>
</evidence>
<name>A0A3G2S896_MALR7</name>
<feature type="domain" description="Myb-like" evidence="6">
    <location>
        <begin position="113"/>
        <end position="163"/>
    </location>
</feature>
<gene>
    <name evidence="8" type="primary">MYBL2</name>
    <name evidence="8" type="ORF">DNF11_3150</name>
</gene>
<dbReference type="PANTHER" id="PTHR46621:SF1">
    <property type="entry name" value="SNRNA-ACTIVATING PROTEIN COMPLEX SUBUNIT 4"/>
    <property type="match status" value="1"/>
</dbReference>
<dbReference type="InterPro" id="IPR051575">
    <property type="entry name" value="Myb-like_DNA-bd"/>
</dbReference>
<dbReference type="PROSITE" id="PS51294">
    <property type="entry name" value="HTH_MYB"/>
    <property type="match status" value="3"/>
</dbReference>
<dbReference type="GO" id="GO:0042795">
    <property type="term" value="P:snRNA transcription by RNA polymerase II"/>
    <property type="evidence" value="ECO:0007669"/>
    <property type="project" value="TreeGrafter"/>
</dbReference>
<dbReference type="VEuPathDB" id="FungiDB:DNF11_3150"/>
<dbReference type="InterPro" id="IPR017930">
    <property type="entry name" value="Myb_dom"/>
</dbReference>
<dbReference type="Pfam" id="PF13921">
    <property type="entry name" value="Myb_DNA-bind_6"/>
    <property type="match status" value="1"/>
</dbReference>
<keyword evidence="4" id="KW-0539">Nucleus</keyword>
<evidence type="ECO:0000259" key="7">
    <source>
        <dbReference type="PROSITE" id="PS51294"/>
    </source>
</evidence>
<evidence type="ECO:0000313" key="8">
    <source>
        <dbReference type="EMBL" id="AYO44100.1"/>
    </source>
</evidence>
<dbReference type="SUPFAM" id="SSF46689">
    <property type="entry name" value="Homeodomain-like"/>
    <property type="match status" value="2"/>
</dbReference>
<sequence length="399" mass="44363">MSSPYDGAAIDRRKWTPEEDALLTMAMKNLQDVNETRWTEVAASVPGRSAKACRKRWVNGLNERLKKGTWTTEEDNRLREAIMHLDSDWARIAEFVGNRSGDQCSKRWREVLDPTINKAPWTAEEDRLLVEFYHKHGSCWQVISTYLNNRRALQCRNRCCKLLGLHAHPRKKGTCGNKQSPTARSFSASPSMIPTQNSVPVPSSLEVMDIKDTRKLESDGLFEINSHVPPTISNTNATAYAPKGVNMLDTNGQTDSCTPSISVNGDIHNNDDHVTITYNDVHTMGFLDAWSKVQGYSSAERKGLPAALNLSEDNTFYPPTTSPTDSIYSYLDSTTSLPSSTLTTPCATNLGDGFLLDSDFGFHSMAQHAITESNAKDTLDNTWLQDPFVSLSGISFPYG</sequence>
<dbReference type="PANTHER" id="PTHR46621">
    <property type="entry name" value="SNRNA-ACTIVATING PROTEIN COMPLEX SUBUNIT 4"/>
    <property type="match status" value="1"/>
</dbReference>
<accession>A0A3G2S896</accession>
<keyword evidence="1" id="KW-0805">Transcription regulation</keyword>
<dbReference type="GO" id="GO:0000978">
    <property type="term" value="F:RNA polymerase II cis-regulatory region sequence-specific DNA binding"/>
    <property type="evidence" value="ECO:0007669"/>
    <property type="project" value="TreeGrafter"/>
</dbReference>
<feature type="domain" description="HTH myb-type" evidence="7">
    <location>
        <begin position="7"/>
        <end position="57"/>
    </location>
</feature>
<dbReference type="OrthoDB" id="2143914at2759"/>
<dbReference type="InterPro" id="IPR009057">
    <property type="entry name" value="Homeodomain-like_sf"/>
</dbReference>
<feature type="domain" description="HTH myb-type" evidence="7">
    <location>
        <begin position="62"/>
        <end position="116"/>
    </location>
</feature>
<reference evidence="8 9" key="1">
    <citation type="submission" date="2018-10" db="EMBL/GenBank/DDBJ databases">
        <title>Complete genome sequence of Malassezia restricta CBS 7877.</title>
        <authorList>
            <person name="Morand S.C."/>
            <person name="Bertignac M."/>
            <person name="Iltis A."/>
            <person name="Kolder I."/>
            <person name="Pirovano W."/>
            <person name="Jourdain R."/>
            <person name="Clavaud C."/>
        </authorList>
    </citation>
    <scope>NUCLEOTIDE SEQUENCE [LARGE SCALE GENOMIC DNA]</scope>
    <source>
        <strain evidence="8 9">CBS 7877</strain>
    </source>
</reference>
<organism evidence="8 9">
    <name type="scientific">Malassezia restricta (strain ATCC 96810 / NBRC 103918 / CBS 7877)</name>
    <name type="common">Seborrheic dermatitis infection agent</name>
    <dbReference type="NCBI Taxonomy" id="425264"/>
    <lineage>
        <taxon>Eukaryota</taxon>
        <taxon>Fungi</taxon>
        <taxon>Dikarya</taxon>
        <taxon>Basidiomycota</taxon>
        <taxon>Ustilaginomycotina</taxon>
        <taxon>Malasseziomycetes</taxon>
        <taxon>Malasseziales</taxon>
        <taxon>Malasseziaceae</taxon>
        <taxon>Malassezia</taxon>
    </lineage>
</organism>
<feature type="region of interest" description="Disordered" evidence="5">
    <location>
        <begin position="171"/>
        <end position="200"/>
    </location>
</feature>
<evidence type="ECO:0000313" key="9">
    <source>
        <dbReference type="Proteomes" id="UP000269793"/>
    </source>
</evidence>
<dbReference type="GO" id="GO:0001006">
    <property type="term" value="F:RNA polymerase III type 3 promoter sequence-specific DNA binding"/>
    <property type="evidence" value="ECO:0007669"/>
    <property type="project" value="TreeGrafter"/>
</dbReference>
<proteinExistence type="predicted"/>
<dbReference type="CDD" id="cd00167">
    <property type="entry name" value="SANT"/>
    <property type="match status" value="3"/>
</dbReference>
<evidence type="ECO:0000256" key="4">
    <source>
        <dbReference type="ARBA" id="ARBA00023242"/>
    </source>
</evidence>
<evidence type="ECO:0000259" key="6">
    <source>
        <dbReference type="PROSITE" id="PS50090"/>
    </source>
</evidence>
<dbReference type="AlphaFoldDB" id="A0A3G2S896"/>
<feature type="domain" description="Myb-like" evidence="6">
    <location>
        <begin position="62"/>
        <end position="112"/>
    </location>
</feature>
<dbReference type="Proteomes" id="UP000269793">
    <property type="component" value="Chromosome VI"/>
</dbReference>
<dbReference type="EMBL" id="CP033153">
    <property type="protein sequence ID" value="AYO44100.1"/>
    <property type="molecule type" value="Genomic_DNA"/>
</dbReference>
<feature type="domain" description="Myb-like" evidence="6">
    <location>
        <begin position="7"/>
        <end position="61"/>
    </location>
</feature>
<dbReference type="PROSITE" id="PS50090">
    <property type="entry name" value="MYB_LIKE"/>
    <property type="match status" value="3"/>
</dbReference>
<feature type="compositionally biased region" description="Polar residues" evidence="5">
    <location>
        <begin position="176"/>
        <end position="200"/>
    </location>
</feature>
<dbReference type="STRING" id="425264.A0A3G2S896"/>
<dbReference type="InterPro" id="IPR001005">
    <property type="entry name" value="SANT/Myb"/>
</dbReference>
<feature type="domain" description="HTH myb-type" evidence="7">
    <location>
        <begin position="117"/>
        <end position="167"/>
    </location>
</feature>
<keyword evidence="9" id="KW-1185">Reference proteome</keyword>
<dbReference type="Pfam" id="PF00249">
    <property type="entry name" value="Myb_DNA-binding"/>
    <property type="match status" value="1"/>
</dbReference>
<dbReference type="Gene3D" id="1.10.10.60">
    <property type="entry name" value="Homeodomain-like"/>
    <property type="match status" value="3"/>
</dbReference>
<dbReference type="GO" id="GO:0019185">
    <property type="term" value="C:snRNA-activating protein complex"/>
    <property type="evidence" value="ECO:0007669"/>
    <property type="project" value="TreeGrafter"/>
</dbReference>
<dbReference type="SMART" id="SM00717">
    <property type="entry name" value="SANT"/>
    <property type="match status" value="3"/>
</dbReference>